<dbReference type="PANTHER" id="PTHR30522">
    <property type="entry name" value="NUCLEOSIDE TRIPHOSPHATE PYROPHOSPHOHYDROLASE"/>
    <property type="match status" value="1"/>
</dbReference>
<reference evidence="7 8" key="2">
    <citation type="submission" date="2016-12" db="EMBL/GenBank/DDBJ databases">
        <title>Diversity of luminous bacteria.</title>
        <authorList>
            <person name="Yoshizawa S."/>
            <person name="Kogure K."/>
        </authorList>
    </citation>
    <scope>NUCLEOTIDE SEQUENCE [LARGE SCALE GENOMIC DNA]</scope>
    <source>
        <strain evidence="7 8">NBRC 105001</strain>
    </source>
</reference>
<comment type="similarity">
    <text evidence="2">Belongs to the nucleoside triphosphate pyrophosphohydrolase family.</text>
</comment>
<dbReference type="EMBL" id="MSCP01000001">
    <property type="protein sequence ID" value="PQJ92656.1"/>
    <property type="molecule type" value="Genomic_DNA"/>
</dbReference>
<gene>
    <name evidence="6" type="primary">mazG</name>
    <name evidence="7" type="ORF">BTO23_00770</name>
    <name evidence="6" type="ORF">GCM10007855_16000</name>
</gene>
<evidence type="ECO:0000313" key="7">
    <source>
        <dbReference type="EMBL" id="PQJ92656.1"/>
    </source>
</evidence>
<dbReference type="GO" id="GO:0046047">
    <property type="term" value="P:TTP catabolic process"/>
    <property type="evidence" value="ECO:0007669"/>
    <property type="project" value="TreeGrafter"/>
</dbReference>
<dbReference type="Gene3D" id="1.10.287.1080">
    <property type="entry name" value="MazG-like"/>
    <property type="match status" value="2"/>
</dbReference>
<accession>A0A2S7XG48</accession>
<evidence type="ECO:0000313" key="8">
    <source>
        <dbReference type="Proteomes" id="UP000239273"/>
    </source>
</evidence>
<dbReference type="InterPro" id="IPR004518">
    <property type="entry name" value="MazG-like_dom"/>
</dbReference>
<comment type="catalytic activity">
    <reaction evidence="1">
        <text>ATP + H2O = AMP + diphosphate + H(+)</text>
        <dbReference type="Rhea" id="RHEA:14245"/>
        <dbReference type="ChEBI" id="CHEBI:15377"/>
        <dbReference type="ChEBI" id="CHEBI:15378"/>
        <dbReference type="ChEBI" id="CHEBI:30616"/>
        <dbReference type="ChEBI" id="CHEBI:33019"/>
        <dbReference type="ChEBI" id="CHEBI:456215"/>
        <dbReference type="EC" id="3.6.1.8"/>
    </reaction>
</comment>
<keyword evidence="9" id="KW-1185">Reference proteome</keyword>
<dbReference type="FunFam" id="1.10.287.1080:FF:000001">
    <property type="entry name" value="Nucleoside triphosphate pyrophosphohydrolase"/>
    <property type="match status" value="1"/>
</dbReference>
<dbReference type="InterPro" id="IPR048011">
    <property type="entry name" value="NTP-PPase_MazG-like_C"/>
</dbReference>
<dbReference type="FunFam" id="1.10.287.1080:FF:000003">
    <property type="entry name" value="Nucleoside triphosphate pyrophosphohydrolase"/>
    <property type="match status" value="1"/>
</dbReference>
<dbReference type="GO" id="GO:0046061">
    <property type="term" value="P:dATP catabolic process"/>
    <property type="evidence" value="ECO:0007669"/>
    <property type="project" value="TreeGrafter"/>
</dbReference>
<dbReference type="Proteomes" id="UP000239273">
    <property type="component" value="Unassembled WGS sequence"/>
</dbReference>
<comment type="caution">
    <text evidence="7">The sequence shown here is derived from an EMBL/GenBank/DDBJ whole genome shotgun (WGS) entry which is preliminary data.</text>
</comment>
<dbReference type="GO" id="GO:0047693">
    <property type="term" value="F:ATP diphosphatase activity"/>
    <property type="evidence" value="ECO:0007669"/>
    <property type="project" value="UniProtKB-EC"/>
</dbReference>
<dbReference type="EC" id="3.6.1.8" evidence="3"/>
<dbReference type="AlphaFoldDB" id="A0A2S7XG48"/>
<dbReference type="EMBL" id="BSOU01000004">
    <property type="protein sequence ID" value="GLR74726.1"/>
    <property type="molecule type" value="Genomic_DNA"/>
</dbReference>
<proteinExistence type="inferred from homology"/>
<dbReference type="RefSeq" id="WP_105062811.1">
    <property type="nucleotide sequence ID" value="NZ_BSOU01000004.1"/>
</dbReference>
<keyword evidence="7" id="KW-0378">Hydrolase</keyword>
<dbReference type="GO" id="GO:0006950">
    <property type="term" value="P:response to stress"/>
    <property type="evidence" value="ECO:0007669"/>
    <property type="project" value="UniProtKB-ARBA"/>
</dbReference>
<dbReference type="GO" id="GO:0046052">
    <property type="term" value="P:UTP catabolic process"/>
    <property type="evidence" value="ECO:0007669"/>
    <property type="project" value="TreeGrafter"/>
</dbReference>
<dbReference type="GO" id="GO:0046081">
    <property type="term" value="P:dUTP catabolic process"/>
    <property type="evidence" value="ECO:0007669"/>
    <property type="project" value="TreeGrafter"/>
</dbReference>
<dbReference type="OrthoDB" id="9808939at2"/>
<sequence>MTAQNNIEQLLSIMSQLRDKESGCPWDRKQTFDSIIPHTIEETYEVVDAIHKKDWSNLKEELGDLLFQVIFYAQIAKEEGLFGFNDVVDTLNEKLVRRHPHVFGDDVFSSEEEIAANWDKVKQQERLDKGLLDQYSSSQQSILDFIPSALPGLLRANKIQKQCAKVGFDWDELKPVADKVNEEVAEVLEEALKIPRDEDKLEEELGDLLFATVNFSRHLGKNPEQALCKANDKFERRFRQIEVNVAKKHKTIQQCDLNELDSEWENVKRSEQN</sequence>
<evidence type="ECO:0000313" key="9">
    <source>
        <dbReference type="Proteomes" id="UP001156660"/>
    </source>
</evidence>
<evidence type="ECO:0000259" key="5">
    <source>
        <dbReference type="Pfam" id="PF03819"/>
    </source>
</evidence>
<feature type="domain" description="NTP pyrophosphohydrolase MazG-like" evidence="5">
    <location>
        <begin position="30"/>
        <end position="103"/>
    </location>
</feature>
<evidence type="ECO:0000313" key="6">
    <source>
        <dbReference type="EMBL" id="GLR74726.1"/>
    </source>
</evidence>
<dbReference type="GO" id="GO:0006203">
    <property type="term" value="P:dGTP catabolic process"/>
    <property type="evidence" value="ECO:0007669"/>
    <property type="project" value="TreeGrafter"/>
</dbReference>
<dbReference type="CDD" id="cd11528">
    <property type="entry name" value="NTP-PPase_MazG_Nterm"/>
    <property type="match status" value="1"/>
</dbReference>
<dbReference type="NCBIfam" id="NF007113">
    <property type="entry name" value="PRK09562.1"/>
    <property type="match status" value="1"/>
</dbReference>
<dbReference type="InterPro" id="IPR048015">
    <property type="entry name" value="NTP-PPase_MazG-like_N"/>
</dbReference>
<evidence type="ECO:0000256" key="2">
    <source>
        <dbReference type="ARBA" id="ARBA00061115"/>
    </source>
</evidence>
<dbReference type="Pfam" id="PF03819">
    <property type="entry name" value="MazG"/>
    <property type="match status" value="2"/>
</dbReference>
<protein>
    <recommendedName>
        <fullName evidence="4">Nucleoside triphosphate pyrophosphohydrolase</fullName>
        <ecNumber evidence="3">3.6.1.8</ecNumber>
    </recommendedName>
</protein>
<dbReference type="InterPro" id="IPR011551">
    <property type="entry name" value="NTP_PyrPHydrolase_MazG"/>
</dbReference>
<feature type="domain" description="NTP pyrophosphohydrolase MazG-like" evidence="5">
    <location>
        <begin position="180"/>
        <end position="237"/>
    </location>
</feature>
<evidence type="ECO:0000256" key="4">
    <source>
        <dbReference type="ARBA" id="ARBA00074799"/>
    </source>
</evidence>
<name>A0A2S7XG48_9GAMM</name>
<dbReference type="PANTHER" id="PTHR30522:SF0">
    <property type="entry name" value="NUCLEOSIDE TRIPHOSPHATE PYROPHOSPHOHYDROLASE"/>
    <property type="match status" value="1"/>
</dbReference>
<reference evidence="6" key="4">
    <citation type="submission" date="2023-01" db="EMBL/GenBank/DDBJ databases">
        <title>Draft genome sequence of Aliivibrio sifiae strain NBRC 105001.</title>
        <authorList>
            <person name="Sun Q."/>
            <person name="Mori K."/>
        </authorList>
    </citation>
    <scope>NUCLEOTIDE SEQUENCE</scope>
    <source>
        <strain evidence="6">NBRC 105001</strain>
    </source>
</reference>
<reference evidence="6" key="1">
    <citation type="journal article" date="2014" name="Int. J. Syst. Evol. Microbiol.">
        <title>Complete genome of a new Firmicutes species belonging to the dominant human colonic microbiota ('Ruminococcus bicirculans') reveals two chromosomes and a selective capacity to utilize plant glucans.</title>
        <authorList>
            <consortium name="NISC Comparative Sequencing Program"/>
            <person name="Wegmann U."/>
            <person name="Louis P."/>
            <person name="Goesmann A."/>
            <person name="Henrissat B."/>
            <person name="Duncan S.H."/>
            <person name="Flint H.J."/>
        </authorList>
    </citation>
    <scope>NUCLEOTIDE SEQUENCE</scope>
    <source>
        <strain evidence="6">NBRC 105001</strain>
    </source>
</reference>
<dbReference type="GO" id="GO:0046076">
    <property type="term" value="P:dTTP catabolic process"/>
    <property type="evidence" value="ECO:0007669"/>
    <property type="project" value="TreeGrafter"/>
</dbReference>
<evidence type="ECO:0000256" key="1">
    <source>
        <dbReference type="ARBA" id="ARBA00052141"/>
    </source>
</evidence>
<dbReference type="NCBIfam" id="TIGR00444">
    <property type="entry name" value="mazG"/>
    <property type="match status" value="1"/>
</dbReference>
<dbReference type="Proteomes" id="UP001156660">
    <property type="component" value="Unassembled WGS sequence"/>
</dbReference>
<dbReference type="CDD" id="cd11529">
    <property type="entry name" value="NTP-PPase_MazG_Cterm"/>
    <property type="match status" value="1"/>
</dbReference>
<dbReference type="SUPFAM" id="SSF101386">
    <property type="entry name" value="all-alpha NTP pyrophosphatases"/>
    <property type="match status" value="2"/>
</dbReference>
<reference evidence="9" key="3">
    <citation type="journal article" date="2019" name="Int. J. Syst. Evol. Microbiol.">
        <title>The Global Catalogue of Microorganisms (GCM) 10K type strain sequencing project: providing services to taxonomists for standard genome sequencing and annotation.</title>
        <authorList>
            <consortium name="The Broad Institute Genomics Platform"/>
            <consortium name="The Broad Institute Genome Sequencing Center for Infectious Disease"/>
            <person name="Wu L."/>
            <person name="Ma J."/>
        </authorList>
    </citation>
    <scope>NUCLEOTIDE SEQUENCE [LARGE SCALE GENOMIC DNA]</scope>
    <source>
        <strain evidence="9">NBRC 105001</strain>
    </source>
</reference>
<organism evidence="7 8">
    <name type="scientific">Aliivibrio sifiae</name>
    <dbReference type="NCBI Taxonomy" id="566293"/>
    <lineage>
        <taxon>Bacteria</taxon>
        <taxon>Pseudomonadati</taxon>
        <taxon>Pseudomonadota</taxon>
        <taxon>Gammaproteobacteria</taxon>
        <taxon>Vibrionales</taxon>
        <taxon>Vibrionaceae</taxon>
        <taxon>Aliivibrio</taxon>
    </lineage>
</organism>
<evidence type="ECO:0000256" key="3">
    <source>
        <dbReference type="ARBA" id="ARBA00066372"/>
    </source>
</evidence>